<reference evidence="1" key="1">
    <citation type="submission" date="2021-01" db="EMBL/GenBank/DDBJ databases">
        <title>Adiantum capillus-veneris genome.</title>
        <authorList>
            <person name="Fang Y."/>
            <person name="Liao Q."/>
        </authorList>
    </citation>
    <scope>NUCLEOTIDE SEQUENCE</scope>
    <source>
        <strain evidence="1">H3</strain>
        <tissue evidence="1">Leaf</tissue>
    </source>
</reference>
<evidence type="ECO:0000313" key="1">
    <source>
        <dbReference type="EMBL" id="KAI5083965.1"/>
    </source>
</evidence>
<sequence>MEGSCRCLLCDKELEDAVRWELGEWFGKGTVELWKLLRTYRIKFAQNPRRGSFARTLMHLQASILAGITLIQPPLMVPLFVVGEQPKLFW</sequence>
<name>A0A9D4ZST8_ADICA</name>
<organism evidence="1 2">
    <name type="scientific">Adiantum capillus-veneris</name>
    <name type="common">Maidenhair fern</name>
    <dbReference type="NCBI Taxonomy" id="13818"/>
    <lineage>
        <taxon>Eukaryota</taxon>
        <taxon>Viridiplantae</taxon>
        <taxon>Streptophyta</taxon>
        <taxon>Embryophyta</taxon>
        <taxon>Tracheophyta</taxon>
        <taxon>Polypodiopsida</taxon>
        <taxon>Polypodiidae</taxon>
        <taxon>Polypodiales</taxon>
        <taxon>Pteridineae</taxon>
        <taxon>Pteridaceae</taxon>
        <taxon>Vittarioideae</taxon>
        <taxon>Adiantum</taxon>
    </lineage>
</organism>
<protein>
    <submittedName>
        <fullName evidence="1">Uncharacterized protein</fullName>
    </submittedName>
</protein>
<dbReference type="AlphaFoldDB" id="A0A9D4ZST8"/>
<accession>A0A9D4ZST8</accession>
<keyword evidence="2" id="KW-1185">Reference proteome</keyword>
<proteinExistence type="predicted"/>
<comment type="caution">
    <text evidence="1">The sequence shown here is derived from an EMBL/GenBank/DDBJ whole genome shotgun (WGS) entry which is preliminary data.</text>
</comment>
<dbReference type="Proteomes" id="UP000886520">
    <property type="component" value="Chromosome 1"/>
</dbReference>
<dbReference type="EMBL" id="JABFUD020000001">
    <property type="protein sequence ID" value="KAI5083965.1"/>
    <property type="molecule type" value="Genomic_DNA"/>
</dbReference>
<gene>
    <name evidence="1" type="ORF">GOP47_0000134</name>
</gene>
<dbReference type="OrthoDB" id="5046242at2759"/>
<evidence type="ECO:0000313" key="2">
    <source>
        <dbReference type="Proteomes" id="UP000886520"/>
    </source>
</evidence>